<evidence type="ECO:0000256" key="3">
    <source>
        <dbReference type="ARBA" id="ARBA00022475"/>
    </source>
</evidence>
<gene>
    <name evidence="10" type="ORF">DXH78_07770</name>
</gene>
<dbReference type="Proteomes" id="UP000263993">
    <property type="component" value="Unassembled WGS sequence"/>
</dbReference>
<dbReference type="AlphaFoldDB" id="A0A371BAT6"/>
<feature type="transmembrane region" description="Helical" evidence="9">
    <location>
        <begin position="146"/>
        <end position="165"/>
    </location>
</feature>
<name>A0A371BAT6_9BRAD</name>
<dbReference type="PANTHER" id="PTHR30574:SF1">
    <property type="entry name" value="SULPHUR TRANSPORT DOMAIN-CONTAINING PROTEIN"/>
    <property type="match status" value="1"/>
</dbReference>
<keyword evidence="6 9" id="KW-1133">Transmembrane helix</keyword>
<comment type="similarity">
    <text evidence="8">Belongs to the TsuA/YedE (TC 9.B.102) family.</text>
</comment>
<feature type="transmembrane region" description="Helical" evidence="9">
    <location>
        <begin position="218"/>
        <end position="237"/>
    </location>
</feature>
<evidence type="ECO:0000256" key="9">
    <source>
        <dbReference type="SAM" id="Phobius"/>
    </source>
</evidence>
<keyword evidence="2" id="KW-0813">Transport</keyword>
<reference evidence="11" key="1">
    <citation type="submission" date="2018-08" db="EMBL/GenBank/DDBJ databases">
        <authorList>
            <person name="Kim S.-J."/>
            <person name="Jung G.-Y."/>
        </authorList>
    </citation>
    <scope>NUCLEOTIDE SEQUENCE [LARGE SCALE GENOMIC DNA]</scope>
    <source>
        <strain evidence="11">GY_H</strain>
    </source>
</reference>
<evidence type="ECO:0000256" key="8">
    <source>
        <dbReference type="ARBA" id="ARBA00035655"/>
    </source>
</evidence>
<evidence type="ECO:0000256" key="6">
    <source>
        <dbReference type="ARBA" id="ARBA00022989"/>
    </source>
</evidence>
<dbReference type="PANTHER" id="PTHR30574">
    <property type="entry name" value="INNER MEMBRANE PROTEIN YEDE"/>
    <property type="match status" value="1"/>
</dbReference>
<comment type="subcellular location">
    <subcellularLocation>
        <location evidence="1">Cell inner membrane</location>
        <topology evidence="1">Multi-pass membrane protein</topology>
    </subcellularLocation>
</comment>
<feature type="transmembrane region" description="Helical" evidence="9">
    <location>
        <begin position="315"/>
        <end position="332"/>
    </location>
</feature>
<evidence type="ECO:0000256" key="2">
    <source>
        <dbReference type="ARBA" id="ARBA00022448"/>
    </source>
</evidence>
<dbReference type="OrthoDB" id="9794165at2"/>
<dbReference type="EMBL" id="QRGO01000001">
    <property type="protein sequence ID" value="RDV04471.1"/>
    <property type="molecule type" value="Genomic_DNA"/>
</dbReference>
<dbReference type="GO" id="GO:0005886">
    <property type="term" value="C:plasma membrane"/>
    <property type="evidence" value="ECO:0007669"/>
    <property type="project" value="UniProtKB-SubCell"/>
</dbReference>
<feature type="transmembrane region" description="Helical" evidence="9">
    <location>
        <begin position="291"/>
        <end position="308"/>
    </location>
</feature>
<keyword evidence="5 9" id="KW-0812">Transmembrane</keyword>
<evidence type="ECO:0000256" key="1">
    <source>
        <dbReference type="ARBA" id="ARBA00004429"/>
    </source>
</evidence>
<feature type="transmembrane region" description="Helical" evidence="9">
    <location>
        <begin position="17"/>
        <end position="36"/>
    </location>
</feature>
<dbReference type="RefSeq" id="WP_115516498.1">
    <property type="nucleotide sequence ID" value="NZ_QRGO01000001.1"/>
</dbReference>
<keyword evidence="7 9" id="KW-0472">Membrane</keyword>
<evidence type="ECO:0000313" key="11">
    <source>
        <dbReference type="Proteomes" id="UP000263993"/>
    </source>
</evidence>
<keyword evidence="11" id="KW-1185">Reference proteome</keyword>
<organism evidence="10 11">
    <name type="scientific">Undibacter mobilis</name>
    <dbReference type="NCBI Taxonomy" id="2292256"/>
    <lineage>
        <taxon>Bacteria</taxon>
        <taxon>Pseudomonadati</taxon>
        <taxon>Pseudomonadota</taxon>
        <taxon>Alphaproteobacteria</taxon>
        <taxon>Hyphomicrobiales</taxon>
        <taxon>Nitrobacteraceae</taxon>
        <taxon>Undibacter</taxon>
    </lineage>
</organism>
<evidence type="ECO:0000256" key="4">
    <source>
        <dbReference type="ARBA" id="ARBA00022519"/>
    </source>
</evidence>
<sequence>MSTATISAPSAAPRADYLFVSIAVLATAILIALVLLDGQPASAALVLGGFGLGIAFLKAEFSYAASWRRFLTRGEAGGLIGGLIVIAIAALAVVPVAALVKGYGGAIAPLGPSLIVGAFVFGVGMQLGNGCGSGTLYTVGGGSGRMLVTLAFFVIGSVFGSLSLPRFLAMGGIDPVLASDYLGPWGGLAATLASLAVAAAILAFIAKRRGANFKPSRNYIVGGIVIGLLCIGVFFAGGHPWSVTFGYTVWGAKIFQAVGFDFSNAAFWQWPGPKHALEQSVLSDTSSLTDFGMIFGAMAAAAATKRFANTPWPPLGSLLAAAVGGLLMGWGARLGFGCNIGAFVGGVASGSLHGWVWFAMALLGSLVGIRLRPVFGLSRE</sequence>
<proteinExistence type="inferred from homology"/>
<accession>A0A371BAT6</accession>
<keyword evidence="4" id="KW-0997">Cell inner membrane</keyword>
<feature type="transmembrane region" description="Helical" evidence="9">
    <location>
        <begin position="106"/>
        <end position="125"/>
    </location>
</feature>
<evidence type="ECO:0000313" key="10">
    <source>
        <dbReference type="EMBL" id="RDV04471.1"/>
    </source>
</evidence>
<protein>
    <submittedName>
        <fullName evidence="10">YeeE/YedE family protein</fullName>
    </submittedName>
</protein>
<evidence type="ECO:0000256" key="5">
    <source>
        <dbReference type="ARBA" id="ARBA00022692"/>
    </source>
</evidence>
<dbReference type="InterPro" id="IPR007272">
    <property type="entry name" value="Sulf_transp_TsuA/YedE"/>
</dbReference>
<comment type="caution">
    <text evidence="10">The sequence shown here is derived from an EMBL/GenBank/DDBJ whole genome shotgun (WGS) entry which is preliminary data.</text>
</comment>
<dbReference type="Pfam" id="PF04143">
    <property type="entry name" value="Sulf_transp"/>
    <property type="match status" value="1"/>
</dbReference>
<keyword evidence="3" id="KW-1003">Cell membrane</keyword>
<feature type="transmembrane region" description="Helical" evidence="9">
    <location>
        <begin position="42"/>
        <end position="64"/>
    </location>
</feature>
<evidence type="ECO:0000256" key="7">
    <source>
        <dbReference type="ARBA" id="ARBA00023136"/>
    </source>
</evidence>
<feature type="transmembrane region" description="Helical" evidence="9">
    <location>
        <begin position="352"/>
        <end position="371"/>
    </location>
</feature>
<feature type="transmembrane region" description="Helical" evidence="9">
    <location>
        <begin position="76"/>
        <end position="100"/>
    </location>
</feature>
<feature type="transmembrane region" description="Helical" evidence="9">
    <location>
        <begin position="185"/>
        <end position="206"/>
    </location>
</feature>